<comment type="caution">
    <text evidence="1">The sequence shown here is derived from an EMBL/GenBank/DDBJ whole genome shotgun (WGS) entry which is preliminary data.</text>
</comment>
<accession>A0ACB6RSI4</accession>
<dbReference type="Proteomes" id="UP000799754">
    <property type="component" value="Unassembled WGS sequence"/>
</dbReference>
<evidence type="ECO:0000313" key="1">
    <source>
        <dbReference type="EMBL" id="KAF2624104.1"/>
    </source>
</evidence>
<keyword evidence="2" id="KW-1185">Reference proteome</keyword>
<evidence type="ECO:0000313" key="2">
    <source>
        <dbReference type="Proteomes" id="UP000799754"/>
    </source>
</evidence>
<gene>
    <name evidence="1" type="ORF">BU25DRAFT_348630</name>
</gene>
<name>A0ACB6RSI4_9PLEO</name>
<proteinExistence type="predicted"/>
<protein>
    <submittedName>
        <fullName evidence="1">Uncharacterized protein</fullName>
    </submittedName>
</protein>
<organism evidence="1 2">
    <name type="scientific">Macroventuria anomochaeta</name>
    <dbReference type="NCBI Taxonomy" id="301207"/>
    <lineage>
        <taxon>Eukaryota</taxon>
        <taxon>Fungi</taxon>
        <taxon>Dikarya</taxon>
        <taxon>Ascomycota</taxon>
        <taxon>Pezizomycotina</taxon>
        <taxon>Dothideomycetes</taxon>
        <taxon>Pleosporomycetidae</taxon>
        <taxon>Pleosporales</taxon>
        <taxon>Pleosporineae</taxon>
        <taxon>Didymellaceae</taxon>
        <taxon>Macroventuria</taxon>
    </lineage>
</organism>
<sequence>MTSELNSLEGKLETLQETLTERSQWRPPPQPTAIPCSTDFLDLSDLSTAVGLISDVVKYSNPNTQLTPQKAFAGKSWTWDPLWREFFSASPATTTEPPSSTYLSRWYFDPRREVWQHANMADSGLLPDEAQQRLGSWEDWRWDPGCGEWELDVSHELEKEVREEGAKLCVFASRWQEREGVWVYVSGRGN</sequence>
<dbReference type="EMBL" id="MU006732">
    <property type="protein sequence ID" value="KAF2624104.1"/>
    <property type="molecule type" value="Genomic_DNA"/>
</dbReference>
<reference evidence="1" key="1">
    <citation type="journal article" date="2020" name="Stud. Mycol.">
        <title>101 Dothideomycetes genomes: a test case for predicting lifestyles and emergence of pathogens.</title>
        <authorList>
            <person name="Haridas S."/>
            <person name="Albert R."/>
            <person name="Binder M."/>
            <person name="Bloem J."/>
            <person name="Labutti K."/>
            <person name="Salamov A."/>
            <person name="Andreopoulos B."/>
            <person name="Baker S."/>
            <person name="Barry K."/>
            <person name="Bills G."/>
            <person name="Bluhm B."/>
            <person name="Cannon C."/>
            <person name="Castanera R."/>
            <person name="Culley D."/>
            <person name="Daum C."/>
            <person name="Ezra D."/>
            <person name="Gonzalez J."/>
            <person name="Henrissat B."/>
            <person name="Kuo A."/>
            <person name="Liang C."/>
            <person name="Lipzen A."/>
            <person name="Lutzoni F."/>
            <person name="Magnuson J."/>
            <person name="Mondo S."/>
            <person name="Nolan M."/>
            <person name="Ohm R."/>
            <person name="Pangilinan J."/>
            <person name="Park H.-J."/>
            <person name="Ramirez L."/>
            <person name="Alfaro M."/>
            <person name="Sun H."/>
            <person name="Tritt A."/>
            <person name="Yoshinaga Y."/>
            <person name="Zwiers L.-H."/>
            <person name="Turgeon B."/>
            <person name="Goodwin S."/>
            <person name="Spatafora J."/>
            <person name="Crous P."/>
            <person name="Grigoriev I."/>
        </authorList>
    </citation>
    <scope>NUCLEOTIDE SEQUENCE</scope>
    <source>
        <strain evidence="1">CBS 525.71</strain>
    </source>
</reference>